<dbReference type="Proteomes" id="UP001497644">
    <property type="component" value="Chromosome 5"/>
</dbReference>
<evidence type="ECO:0000313" key="2">
    <source>
        <dbReference type="EMBL" id="CAL1684826.1"/>
    </source>
</evidence>
<dbReference type="AlphaFoldDB" id="A0AAV2NYM0"/>
<accession>A0AAV2NYM0</accession>
<keyword evidence="3" id="KW-1185">Reference proteome</keyword>
<name>A0AAV2NYM0_9HYME</name>
<organism evidence="2 3">
    <name type="scientific">Lasius platythorax</name>
    <dbReference type="NCBI Taxonomy" id="488582"/>
    <lineage>
        <taxon>Eukaryota</taxon>
        <taxon>Metazoa</taxon>
        <taxon>Ecdysozoa</taxon>
        <taxon>Arthropoda</taxon>
        <taxon>Hexapoda</taxon>
        <taxon>Insecta</taxon>
        <taxon>Pterygota</taxon>
        <taxon>Neoptera</taxon>
        <taxon>Endopterygota</taxon>
        <taxon>Hymenoptera</taxon>
        <taxon>Apocrita</taxon>
        <taxon>Aculeata</taxon>
        <taxon>Formicoidea</taxon>
        <taxon>Formicidae</taxon>
        <taxon>Formicinae</taxon>
        <taxon>Lasius</taxon>
        <taxon>Lasius</taxon>
    </lineage>
</organism>
<reference evidence="2" key="1">
    <citation type="submission" date="2024-04" db="EMBL/GenBank/DDBJ databases">
        <authorList>
            <consortium name="Molecular Ecology Group"/>
        </authorList>
    </citation>
    <scope>NUCLEOTIDE SEQUENCE</scope>
</reference>
<feature type="transmembrane region" description="Helical" evidence="1">
    <location>
        <begin position="111"/>
        <end position="129"/>
    </location>
</feature>
<keyword evidence="1" id="KW-0472">Membrane</keyword>
<sequence>MAETNARREARRRRILENSEIRLRKITTRNNADEIEDDNPRMESNSLKTETDLEEYNIRNGTCNIDKEAELQDSTRFNDDEHENFLNDTSDRSTCLSGQISKPKFMLRRLLFNRINFILLAGIVNILVMLKLDNLFGQAIIIPYLLLMLGRLYNCKSLLETQDSNLLFAALILCNIKPRLIYKFKISFALFTIILNDFGLYMFSFVLMRYVITCYYHHNTVVY</sequence>
<evidence type="ECO:0000256" key="1">
    <source>
        <dbReference type="SAM" id="Phobius"/>
    </source>
</evidence>
<keyword evidence="1" id="KW-1133">Transmembrane helix</keyword>
<gene>
    <name evidence="2" type="ORF">LPLAT_LOCUS10369</name>
</gene>
<feature type="transmembrane region" description="Helical" evidence="1">
    <location>
        <begin position="135"/>
        <end position="153"/>
    </location>
</feature>
<dbReference type="EMBL" id="OZ034828">
    <property type="protein sequence ID" value="CAL1684826.1"/>
    <property type="molecule type" value="Genomic_DNA"/>
</dbReference>
<protein>
    <submittedName>
        <fullName evidence="2">Uncharacterized protein</fullName>
    </submittedName>
</protein>
<feature type="transmembrane region" description="Helical" evidence="1">
    <location>
        <begin position="188"/>
        <end position="208"/>
    </location>
</feature>
<evidence type="ECO:0000313" key="3">
    <source>
        <dbReference type="Proteomes" id="UP001497644"/>
    </source>
</evidence>
<proteinExistence type="predicted"/>
<keyword evidence="1" id="KW-0812">Transmembrane</keyword>